<reference evidence="2 3" key="1">
    <citation type="submission" date="2020-04" db="EMBL/GenBank/DDBJ databases">
        <authorList>
            <consortium name="Genoscope - CEA"/>
            <person name="William W."/>
        </authorList>
    </citation>
    <scope>NUCLEOTIDE SEQUENCE [LARGE SCALE GENOMIC DNA]</scope>
    <source>
        <strain evidence="2 3">SG7</strain>
    </source>
</reference>
<organism evidence="2 3">
    <name type="scientific">Methanocaldococcus lauensis</name>
    <dbReference type="NCBI Taxonomy" id="2546128"/>
    <lineage>
        <taxon>Archaea</taxon>
        <taxon>Methanobacteriati</taxon>
        <taxon>Methanobacteriota</taxon>
        <taxon>Methanomada group</taxon>
        <taxon>Methanococci</taxon>
        <taxon>Methanococcales</taxon>
        <taxon>Methanocaldococcaceae</taxon>
        <taxon>Methanocaldococcus</taxon>
    </lineage>
</organism>
<evidence type="ECO:0000256" key="1">
    <source>
        <dbReference type="SAM" id="Coils"/>
    </source>
</evidence>
<evidence type="ECO:0000313" key="2">
    <source>
        <dbReference type="EMBL" id="CAB3288894.1"/>
    </source>
</evidence>
<evidence type="ECO:0000313" key="3">
    <source>
        <dbReference type="Proteomes" id="UP000679213"/>
    </source>
</evidence>
<sequence length="113" mass="13343">MGQTVNGKKLPKIIDDADELKEIIKKAIKENENKFFEDKNDNLKIKYNHTKNGKIIEIVLMFQKDEKTGAYKLMTMYPEKGEGVYMYAPKKPNEKWKTWKRNDNGELVETWTN</sequence>
<dbReference type="EMBL" id="LR792632">
    <property type="protein sequence ID" value="CAB3288894.1"/>
    <property type="molecule type" value="Genomic_DNA"/>
</dbReference>
<name>A0A8D6SVZ7_9EURY</name>
<dbReference type="GeneID" id="65883752"/>
<keyword evidence="3" id="KW-1185">Reference proteome</keyword>
<protein>
    <submittedName>
        <fullName evidence="2">Uncharacterized protein</fullName>
    </submittedName>
</protein>
<keyword evidence="1" id="KW-0175">Coiled coil</keyword>
<dbReference type="RefSeq" id="WP_214399328.1">
    <property type="nucleotide sequence ID" value="NZ_LR792632.1"/>
</dbReference>
<accession>A0A8D6SVZ7</accession>
<gene>
    <name evidence="2" type="ORF">MLAUSG7_0952</name>
</gene>
<dbReference type="Proteomes" id="UP000679213">
    <property type="component" value="Chromosome I"/>
</dbReference>
<dbReference type="KEGG" id="mesg:MLAUSG7_0952"/>
<proteinExistence type="predicted"/>
<feature type="coiled-coil region" evidence="1">
    <location>
        <begin position="14"/>
        <end position="46"/>
    </location>
</feature>
<dbReference type="AlphaFoldDB" id="A0A8D6SVZ7"/>